<feature type="compositionally biased region" description="Low complexity" evidence="2">
    <location>
        <begin position="1"/>
        <end position="27"/>
    </location>
</feature>
<evidence type="ECO:0000256" key="2">
    <source>
        <dbReference type="SAM" id="MobiDB-lite"/>
    </source>
</evidence>
<feature type="region of interest" description="Disordered" evidence="2">
    <location>
        <begin position="1"/>
        <end position="54"/>
    </location>
</feature>
<comment type="caution">
    <text evidence="3">The sequence shown here is derived from an EMBL/GenBank/DDBJ whole genome shotgun (WGS) entry which is preliminary data.</text>
</comment>
<feature type="coiled-coil region" evidence="1">
    <location>
        <begin position="146"/>
        <end position="229"/>
    </location>
</feature>
<dbReference type="Proteomes" id="UP000238479">
    <property type="component" value="Chromosome 5"/>
</dbReference>
<keyword evidence="4" id="KW-1185">Reference proteome</keyword>
<accession>A0A2P6Q204</accession>
<reference evidence="3 4" key="1">
    <citation type="journal article" date="2018" name="Nat. Genet.">
        <title>The Rosa genome provides new insights in the design of modern roses.</title>
        <authorList>
            <person name="Bendahmane M."/>
        </authorList>
    </citation>
    <scope>NUCLEOTIDE SEQUENCE [LARGE SCALE GENOMIC DNA]</scope>
    <source>
        <strain evidence="4">cv. Old Blush</strain>
    </source>
</reference>
<dbReference type="PANTHER" id="PTHR35493">
    <property type="entry name" value="STRUCTURAL MAINTENANCE OF CHROMOSOMES PROTEIN"/>
    <property type="match status" value="1"/>
</dbReference>
<keyword evidence="1" id="KW-0175">Coiled coil</keyword>
<dbReference type="AlphaFoldDB" id="A0A2P6Q204"/>
<evidence type="ECO:0008006" key="5">
    <source>
        <dbReference type="Google" id="ProtNLM"/>
    </source>
</evidence>
<dbReference type="OrthoDB" id="760436at2759"/>
<evidence type="ECO:0000313" key="3">
    <source>
        <dbReference type="EMBL" id="PRQ28228.1"/>
    </source>
</evidence>
<feature type="region of interest" description="Disordered" evidence="2">
    <location>
        <begin position="351"/>
        <end position="379"/>
    </location>
</feature>
<dbReference type="OMA" id="DACNSWE"/>
<name>A0A2P6Q204_ROSCH</name>
<proteinExistence type="predicted"/>
<evidence type="ECO:0000256" key="1">
    <source>
        <dbReference type="SAM" id="Coils"/>
    </source>
</evidence>
<sequence length="379" mass="42361">MKPSSRYSSYDARSSTASHHSYPSSSAEFKPKHPATSSSRAVVKSKPSPDPNLTTMVKKFMEKRSSSKPKPINGTALVIPSDVIADDLKKTAKNGSNFAALHRKLFGKATGSADKKKEVKALTEVKGNTRTLAMVLRSERELLSLNKDQESDIAELRLMLEEKNKEVDKLKDLCLKQREEIKSLKSTILFPDVMNSQLQELLEKQGSELKQAKQVIPNLQRQVTSLTGQLQCLAVDLAEVKADKHSVRACFQSDDSIPRTPTYHKKESLNSLEFSSCDPTSPGSPDDMFLKDLNPCLTPFCAKSKSKEFDEMGYYSPHGYDESLSKNNVEFGFNSCARKLTRSSDCCQNSETESRTAHANRRSGDAQRTYGNRTHRNYF</sequence>
<dbReference type="PANTHER" id="PTHR35493:SF1">
    <property type="entry name" value="STRUCTURAL MAINTENANCE OF CHROMOSOMES PROTEIN"/>
    <property type="match status" value="1"/>
</dbReference>
<dbReference type="Gramene" id="PRQ28228">
    <property type="protein sequence ID" value="PRQ28228"/>
    <property type="gene ID" value="RchiOBHm_Chr5g0000761"/>
</dbReference>
<organism evidence="3 4">
    <name type="scientific">Rosa chinensis</name>
    <name type="common">China rose</name>
    <dbReference type="NCBI Taxonomy" id="74649"/>
    <lineage>
        <taxon>Eukaryota</taxon>
        <taxon>Viridiplantae</taxon>
        <taxon>Streptophyta</taxon>
        <taxon>Embryophyta</taxon>
        <taxon>Tracheophyta</taxon>
        <taxon>Spermatophyta</taxon>
        <taxon>Magnoliopsida</taxon>
        <taxon>eudicotyledons</taxon>
        <taxon>Gunneridae</taxon>
        <taxon>Pentapetalae</taxon>
        <taxon>rosids</taxon>
        <taxon>fabids</taxon>
        <taxon>Rosales</taxon>
        <taxon>Rosaceae</taxon>
        <taxon>Rosoideae</taxon>
        <taxon>Rosoideae incertae sedis</taxon>
        <taxon>Rosa</taxon>
    </lineage>
</organism>
<protein>
    <recommendedName>
        <fullName evidence="5">Structural maintenance of chromosomes protein</fullName>
    </recommendedName>
</protein>
<evidence type="ECO:0000313" key="4">
    <source>
        <dbReference type="Proteomes" id="UP000238479"/>
    </source>
</evidence>
<gene>
    <name evidence="3" type="ORF">RchiOBHm_Chr5g0000761</name>
</gene>
<dbReference type="STRING" id="74649.A0A2P6Q204"/>
<dbReference type="EMBL" id="PDCK01000043">
    <property type="protein sequence ID" value="PRQ28228.1"/>
    <property type="molecule type" value="Genomic_DNA"/>
</dbReference>